<dbReference type="Proteomes" id="UP001154312">
    <property type="component" value="Unassembled WGS sequence"/>
</dbReference>
<comment type="similarity">
    <text evidence="1">Belongs to the ROK (NagC/XylR) family.</text>
</comment>
<dbReference type="InterPro" id="IPR049874">
    <property type="entry name" value="ROK_cs"/>
</dbReference>
<dbReference type="SUPFAM" id="SSF53067">
    <property type="entry name" value="Actin-like ATPase domain"/>
    <property type="match status" value="1"/>
</dbReference>
<proteinExistence type="inferred from homology"/>
<protein>
    <submittedName>
        <fullName evidence="2">ROK family protein</fullName>
    </submittedName>
</protein>
<organism evidence="2 3">
    <name type="scientific">Pelotomaculum isophthalicicum JI</name>
    <dbReference type="NCBI Taxonomy" id="947010"/>
    <lineage>
        <taxon>Bacteria</taxon>
        <taxon>Bacillati</taxon>
        <taxon>Bacillota</taxon>
        <taxon>Clostridia</taxon>
        <taxon>Eubacteriales</taxon>
        <taxon>Desulfotomaculaceae</taxon>
        <taxon>Pelotomaculum</taxon>
    </lineage>
</organism>
<name>A0A9X4H548_9FIRM</name>
<dbReference type="EMBL" id="JAKOAV010000011">
    <property type="protein sequence ID" value="MDF9408177.1"/>
    <property type="molecule type" value="Genomic_DNA"/>
</dbReference>
<dbReference type="CDD" id="cd24076">
    <property type="entry name" value="ASKHA_ATPase_ROK_BsXylR-like"/>
    <property type="match status" value="1"/>
</dbReference>
<dbReference type="PANTHER" id="PTHR18964:SF149">
    <property type="entry name" value="BIFUNCTIONAL UDP-N-ACETYLGLUCOSAMINE 2-EPIMERASE_N-ACETYLMANNOSAMINE KINASE"/>
    <property type="match status" value="1"/>
</dbReference>
<dbReference type="RefSeq" id="WP_277443471.1">
    <property type="nucleotide sequence ID" value="NZ_JAKOAV010000011.1"/>
</dbReference>
<evidence type="ECO:0000313" key="2">
    <source>
        <dbReference type="EMBL" id="MDF9408177.1"/>
    </source>
</evidence>
<dbReference type="Gene3D" id="3.30.420.40">
    <property type="match status" value="2"/>
</dbReference>
<reference evidence="2" key="1">
    <citation type="submission" date="2022-02" db="EMBL/GenBank/DDBJ databases">
        <authorList>
            <person name="Leng L."/>
        </authorList>
    </citation>
    <scope>NUCLEOTIDE SEQUENCE</scope>
    <source>
        <strain evidence="2">JI</strain>
    </source>
</reference>
<dbReference type="InterPro" id="IPR043129">
    <property type="entry name" value="ATPase_NBD"/>
</dbReference>
<dbReference type="AlphaFoldDB" id="A0A9X4H548"/>
<keyword evidence="3" id="KW-1185">Reference proteome</keyword>
<sequence>MSLLPDRYVIGVDLGGTKIHTALADGDGNILAETRVPTETIKGPSHVIGRIIATIEQVREQAGLPAGFVETVSVGSPGPLDIASGIIHFSPNLGWHEVPLKKLLQEGLRTKVMIDNDANLAALGEHVFGAGRGVNNMVYITVSTGVGGGLILGGRLYHGATDGAGEIGHITVLPDGPPCGCGARGCLESVSSGTAIAREARRLVECGKGQNILTRAGGDPDRISAVTVAEAASGGDQEAVSIISNAARFLGIGVANVINLLNPDMIVLGGGVMEIGEPIWQGVRQEVEARTLGAARTHVQVVPAGLGRRAGVLGAVALALQMD</sequence>
<gene>
    <name evidence="2" type="ORF">L7E55_07355</name>
</gene>
<dbReference type="Pfam" id="PF00480">
    <property type="entry name" value="ROK"/>
    <property type="match status" value="1"/>
</dbReference>
<evidence type="ECO:0000256" key="1">
    <source>
        <dbReference type="ARBA" id="ARBA00006479"/>
    </source>
</evidence>
<dbReference type="PROSITE" id="PS01125">
    <property type="entry name" value="ROK"/>
    <property type="match status" value="1"/>
</dbReference>
<comment type="caution">
    <text evidence="2">The sequence shown here is derived from an EMBL/GenBank/DDBJ whole genome shotgun (WGS) entry which is preliminary data.</text>
</comment>
<dbReference type="InterPro" id="IPR000600">
    <property type="entry name" value="ROK"/>
</dbReference>
<dbReference type="PANTHER" id="PTHR18964">
    <property type="entry name" value="ROK (REPRESSOR, ORF, KINASE) FAMILY"/>
    <property type="match status" value="1"/>
</dbReference>
<evidence type="ECO:0000313" key="3">
    <source>
        <dbReference type="Proteomes" id="UP001154312"/>
    </source>
</evidence>
<accession>A0A9X4H548</accession>